<evidence type="ECO:0000313" key="2">
    <source>
        <dbReference type="EMBL" id="MDZ7278376.1"/>
    </source>
</evidence>
<dbReference type="RefSeq" id="WP_322542361.1">
    <property type="nucleotide sequence ID" value="NZ_JAOBTT010000001.1"/>
</dbReference>
<name>A0ABU5LF98_9GAMM</name>
<keyword evidence="3" id="KW-1185">Reference proteome</keyword>
<keyword evidence="1" id="KW-0732">Signal</keyword>
<proteinExistence type="predicted"/>
<accession>A0ABU5LF98</accession>
<evidence type="ECO:0000256" key="1">
    <source>
        <dbReference type="SAM" id="SignalP"/>
    </source>
</evidence>
<dbReference type="EMBL" id="JAOBTT010000001">
    <property type="protein sequence ID" value="MDZ7278376.1"/>
    <property type="molecule type" value="Genomic_DNA"/>
</dbReference>
<protein>
    <submittedName>
        <fullName evidence="2">EexN family lipoprotein</fullName>
    </submittedName>
</protein>
<dbReference type="InterPro" id="IPR047937">
    <property type="entry name" value="Eex_IncN-like"/>
</dbReference>
<evidence type="ECO:0000313" key="3">
    <source>
        <dbReference type="Proteomes" id="UP001288620"/>
    </source>
</evidence>
<keyword evidence="2" id="KW-0449">Lipoprotein</keyword>
<gene>
    <name evidence="2" type="ORF">N4G40_08840</name>
</gene>
<comment type="caution">
    <text evidence="2">The sequence shown here is derived from an EMBL/GenBank/DDBJ whole genome shotgun (WGS) entry which is preliminary data.</text>
</comment>
<organism evidence="2 3">
    <name type="scientific">Pantoea eucrina</name>
    <dbReference type="NCBI Taxonomy" id="472693"/>
    <lineage>
        <taxon>Bacteria</taxon>
        <taxon>Pseudomonadati</taxon>
        <taxon>Pseudomonadota</taxon>
        <taxon>Gammaproteobacteria</taxon>
        <taxon>Enterobacterales</taxon>
        <taxon>Erwiniaceae</taxon>
        <taxon>Pantoea</taxon>
    </lineage>
</organism>
<feature type="signal peptide" evidence="1">
    <location>
        <begin position="1"/>
        <end position="23"/>
    </location>
</feature>
<dbReference type="Proteomes" id="UP001288620">
    <property type="component" value="Unassembled WGS sequence"/>
</dbReference>
<feature type="chain" id="PRO_5045372486" evidence="1">
    <location>
        <begin position="24"/>
        <end position="67"/>
    </location>
</feature>
<reference evidence="3" key="1">
    <citation type="submission" date="2023-07" db="EMBL/GenBank/DDBJ databases">
        <title>Structural and functional analysis of rice phyllospheric bacteria for their antimicrobial properties and defense elicitation against blast disease.</title>
        <authorList>
            <person name="Sahu K.P."/>
            <person name="Asharani P."/>
            <person name="Kumar M."/>
            <person name="Reddy B."/>
            <person name="Kumar A."/>
        </authorList>
    </citation>
    <scope>NUCLEOTIDE SEQUENCE [LARGE SCALE GENOMIC DNA]</scope>
    <source>
        <strain evidence="3">OsEp_Plm_30P10</strain>
    </source>
</reference>
<dbReference type="NCBIfam" id="NF033894">
    <property type="entry name" value="Eex_IncN"/>
    <property type="match status" value="1"/>
</dbReference>
<sequence>MKTGLISLSLLGALLLTGCDAGAKSVEWYKAHEKERDAKVAECSKDTKANDTDDCRNARYAQPNKKW</sequence>
<dbReference type="PROSITE" id="PS51257">
    <property type="entry name" value="PROKAR_LIPOPROTEIN"/>
    <property type="match status" value="1"/>
</dbReference>